<evidence type="ECO:0000256" key="5">
    <source>
        <dbReference type="SAM" id="SignalP"/>
    </source>
</evidence>
<dbReference type="PANTHER" id="PTHR30061:SF50">
    <property type="entry name" value="MALTOSE_MALTODEXTRIN-BINDING PERIPLASMIC PROTEIN"/>
    <property type="match status" value="1"/>
</dbReference>
<feature type="signal peptide" evidence="5">
    <location>
        <begin position="1"/>
        <end position="24"/>
    </location>
</feature>
<feature type="chain" id="PRO_5005184409" evidence="5">
    <location>
        <begin position="25"/>
        <end position="228"/>
    </location>
</feature>
<keyword evidence="3 5" id="KW-0732">Signal</keyword>
<dbReference type="Pfam" id="PF13416">
    <property type="entry name" value="SBP_bac_8"/>
    <property type="match status" value="1"/>
</dbReference>
<reference evidence="6 7" key="1">
    <citation type="journal article" date="2015" name="Genome Announc.">
        <title>Virulence Factor Genes Detected in the Complete Genome Sequence of Corynebacterium uterequi DSM 45634, Isolated from the Uterus of a Maiden Mare.</title>
        <authorList>
            <person name="Ruckert C."/>
            <person name="Kriete M."/>
            <person name="Jaenicke S."/>
            <person name="Winkler A."/>
            <person name="Tauch A."/>
        </authorList>
    </citation>
    <scope>NUCLEOTIDE SEQUENCE [LARGE SCALE GENOMIC DNA]</scope>
    <source>
        <strain evidence="6 7">DSM 45634</strain>
    </source>
</reference>
<organism evidence="6 7">
    <name type="scientific">Corynebacterium uterequi</name>
    <dbReference type="NCBI Taxonomy" id="1072256"/>
    <lineage>
        <taxon>Bacteria</taxon>
        <taxon>Bacillati</taxon>
        <taxon>Actinomycetota</taxon>
        <taxon>Actinomycetes</taxon>
        <taxon>Mycobacteriales</taxon>
        <taxon>Corynebacteriaceae</taxon>
        <taxon>Corynebacterium</taxon>
    </lineage>
</organism>
<evidence type="ECO:0000313" key="6">
    <source>
        <dbReference type="EMBL" id="AKK10386.1"/>
    </source>
</evidence>
<dbReference type="Gene3D" id="3.40.190.10">
    <property type="entry name" value="Periplasmic binding protein-like II"/>
    <property type="match status" value="1"/>
</dbReference>
<dbReference type="GO" id="GO:0055052">
    <property type="term" value="C:ATP-binding cassette (ABC) transporter complex, substrate-binding subunit-containing"/>
    <property type="evidence" value="ECO:0007669"/>
    <property type="project" value="TreeGrafter"/>
</dbReference>
<reference evidence="7" key="2">
    <citation type="submission" date="2015-05" db="EMBL/GenBank/DDBJ databases">
        <title>Complete genome sequence of Corynebacterium uterequi DSM 45634, isolated from the uterus of a maiden mare.</title>
        <authorList>
            <person name="Ruckert C."/>
            <person name="Albersmeier A."/>
            <person name="Winkler A."/>
            <person name="Tauch A."/>
        </authorList>
    </citation>
    <scope>NUCLEOTIDE SEQUENCE [LARGE SCALE GENOMIC DNA]</scope>
    <source>
        <strain evidence="7">DSM 45634</strain>
    </source>
</reference>
<dbReference type="PROSITE" id="PS51257">
    <property type="entry name" value="PROKAR_LIPOPROTEIN"/>
    <property type="match status" value="1"/>
</dbReference>
<name>A0A0G3HAI5_9CORY</name>
<evidence type="ECO:0000256" key="4">
    <source>
        <dbReference type="SAM" id="MobiDB-lite"/>
    </source>
</evidence>
<dbReference type="STRING" id="1072256.CUTER_01850"/>
<accession>A0A0G3HAI5</accession>
<dbReference type="InterPro" id="IPR006059">
    <property type="entry name" value="SBP"/>
</dbReference>
<evidence type="ECO:0000256" key="1">
    <source>
        <dbReference type="ARBA" id="ARBA00008520"/>
    </source>
</evidence>
<evidence type="ECO:0000256" key="2">
    <source>
        <dbReference type="ARBA" id="ARBA00022448"/>
    </source>
</evidence>
<dbReference type="KEGG" id="cut:CUTER_01850"/>
<comment type="similarity">
    <text evidence="1">Belongs to the bacterial solute-binding protein 1 family.</text>
</comment>
<evidence type="ECO:0000313" key="7">
    <source>
        <dbReference type="Proteomes" id="UP000035548"/>
    </source>
</evidence>
<dbReference type="SUPFAM" id="SSF53850">
    <property type="entry name" value="Periplasmic binding protein-like II"/>
    <property type="match status" value="1"/>
</dbReference>
<sequence>MVKIRAIKTLAALAASALALTACSNDQGTAGSGDPAAAGGSAEATLTVWTSQEDQATDDAWLQTVQKDFEEAHPEYTITWKNSVVSAADTGDVVKADPAAAADVYLFANDQLGALQEVGAVGVLSDPGKAQLDEQAAETMKQSVTGSDGEPYGLPYEPNTWFMYYNTDKLSAEDVTSFDTMLDKAKVSFPCPTRGTCRPSTPPRARSSSAPTAAMRPPASTSAIRPAR</sequence>
<feature type="region of interest" description="Disordered" evidence="4">
    <location>
        <begin position="189"/>
        <end position="228"/>
    </location>
</feature>
<keyword evidence="2" id="KW-0813">Transport</keyword>
<dbReference type="PATRIC" id="fig|1072256.5.peg.360"/>
<gene>
    <name evidence="6" type="ORF">CUTER_01850</name>
</gene>
<dbReference type="Proteomes" id="UP000035548">
    <property type="component" value="Chromosome"/>
</dbReference>
<dbReference type="EMBL" id="CP011546">
    <property type="protein sequence ID" value="AKK10386.1"/>
    <property type="molecule type" value="Genomic_DNA"/>
</dbReference>
<dbReference type="GO" id="GO:0015768">
    <property type="term" value="P:maltose transport"/>
    <property type="evidence" value="ECO:0007669"/>
    <property type="project" value="TreeGrafter"/>
</dbReference>
<keyword evidence="7" id="KW-1185">Reference proteome</keyword>
<dbReference type="GO" id="GO:0042956">
    <property type="term" value="P:maltodextrin transmembrane transport"/>
    <property type="evidence" value="ECO:0007669"/>
    <property type="project" value="TreeGrafter"/>
</dbReference>
<proteinExistence type="inferred from homology"/>
<dbReference type="GO" id="GO:1901982">
    <property type="term" value="F:maltose binding"/>
    <property type="evidence" value="ECO:0007669"/>
    <property type="project" value="TreeGrafter"/>
</dbReference>
<protein>
    <submittedName>
        <fullName evidence="6">Bacterial extracellular solute-binding protein</fullName>
    </submittedName>
</protein>
<dbReference type="PANTHER" id="PTHR30061">
    <property type="entry name" value="MALTOSE-BINDING PERIPLASMIC PROTEIN"/>
    <property type="match status" value="1"/>
</dbReference>
<evidence type="ECO:0000256" key="3">
    <source>
        <dbReference type="ARBA" id="ARBA00022729"/>
    </source>
</evidence>
<dbReference type="AlphaFoldDB" id="A0A0G3HAI5"/>
<feature type="compositionally biased region" description="Low complexity" evidence="4">
    <location>
        <begin position="203"/>
        <end position="228"/>
    </location>
</feature>